<dbReference type="SUPFAM" id="SSF102114">
    <property type="entry name" value="Radical SAM enzymes"/>
    <property type="match status" value="1"/>
</dbReference>
<protein>
    <submittedName>
        <fullName evidence="8">Radical SAM domain protein</fullName>
    </submittedName>
</protein>
<name>D4H4B5_DENA2</name>
<dbReference type="SFLD" id="SFLDG01083">
    <property type="entry name" value="Uncharacterised_Radical_SAM_Su"/>
    <property type="match status" value="1"/>
</dbReference>
<gene>
    <name evidence="8" type="ordered locus">Dacet_2484</name>
</gene>
<dbReference type="PROSITE" id="PS51918">
    <property type="entry name" value="RADICAL_SAM"/>
    <property type="match status" value="1"/>
</dbReference>
<proteinExistence type="predicted"/>
<comment type="cofactor">
    <cofactor evidence="1">
        <name>[4Fe-4S] cluster</name>
        <dbReference type="ChEBI" id="CHEBI:49883"/>
    </cofactor>
</comment>
<dbReference type="AlphaFoldDB" id="D4H4B5"/>
<keyword evidence="5" id="KW-0408">Iron</keyword>
<evidence type="ECO:0000313" key="9">
    <source>
        <dbReference type="Proteomes" id="UP000002012"/>
    </source>
</evidence>
<keyword evidence="6" id="KW-0411">Iron-sulfur</keyword>
<dbReference type="GO" id="GO:0046872">
    <property type="term" value="F:metal ion binding"/>
    <property type="evidence" value="ECO:0007669"/>
    <property type="project" value="UniProtKB-KW"/>
</dbReference>
<accession>D4H4B5</accession>
<keyword evidence="9" id="KW-1185">Reference proteome</keyword>
<evidence type="ECO:0000256" key="2">
    <source>
        <dbReference type="ARBA" id="ARBA00022485"/>
    </source>
</evidence>
<dbReference type="eggNOG" id="COG0731">
    <property type="taxonomic scope" value="Bacteria"/>
</dbReference>
<dbReference type="KEGG" id="dap:Dacet_2484"/>
<dbReference type="GO" id="GO:0003824">
    <property type="term" value="F:catalytic activity"/>
    <property type="evidence" value="ECO:0007669"/>
    <property type="project" value="InterPro"/>
</dbReference>
<feature type="domain" description="Radical SAM core" evidence="7">
    <location>
        <begin position="20"/>
        <end position="257"/>
    </location>
</feature>
<dbReference type="InterPro" id="IPR040084">
    <property type="entry name" value="GTPase_Obg"/>
</dbReference>
<dbReference type="InParanoid" id="D4H4B5"/>
<reference evidence="8 9" key="1">
    <citation type="journal article" date="2010" name="Stand. Genomic Sci.">
        <title>Complete genome sequence of Denitrovibrio acetiphilus type strain (N2460).</title>
        <authorList>
            <person name="Kiss H."/>
            <person name="Lang E."/>
            <person name="Lapidus A."/>
            <person name="Copeland A."/>
            <person name="Nolan M."/>
            <person name="Glavina Del Rio T."/>
            <person name="Chen F."/>
            <person name="Lucas S."/>
            <person name="Tice H."/>
            <person name="Cheng J.F."/>
            <person name="Han C."/>
            <person name="Goodwin L."/>
            <person name="Pitluck S."/>
            <person name="Liolios K."/>
            <person name="Pati A."/>
            <person name="Ivanova N."/>
            <person name="Mavromatis K."/>
            <person name="Chen A."/>
            <person name="Palaniappan K."/>
            <person name="Land M."/>
            <person name="Hauser L."/>
            <person name="Chang Y.J."/>
            <person name="Jeffries C.D."/>
            <person name="Detter J.C."/>
            <person name="Brettin T."/>
            <person name="Spring S."/>
            <person name="Rohde M."/>
            <person name="Goker M."/>
            <person name="Woyke T."/>
            <person name="Bristow J."/>
            <person name="Eisen J.A."/>
            <person name="Markowitz V."/>
            <person name="Hugenholtz P."/>
            <person name="Kyrpides N.C."/>
            <person name="Klenk H.P."/>
        </authorList>
    </citation>
    <scope>NUCLEOTIDE SEQUENCE [LARGE SCALE GENOMIC DNA]</scope>
    <source>
        <strain evidence="9">DSM 12809 / NBRC 114555 / N2460</strain>
    </source>
</reference>
<keyword evidence="3" id="KW-0949">S-adenosyl-L-methionine</keyword>
<dbReference type="RefSeq" id="WP_013011745.1">
    <property type="nucleotide sequence ID" value="NC_013943.1"/>
</dbReference>
<dbReference type="EMBL" id="CP001968">
    <property type="protein sequence ID" value="ADD69244.1"/>
    <property type="molecule type" value="Genomic_DNA"/>
</dbReference>
<evidence type="ECO:0000259" key="7">
    <source>
        <dbReference type="PROSITE" id="PS51918"/>
    </source>
</evidence>
<dbReference type="CDD" id="cd01335">
    <property type="entry name" value="Radical_SAM"/>
    <property type="match status" value="1"/>
</dbReference>
<evidence type="ECO:0000256" key="6">
    <source>
        <dbReference type="ARBA" id="ARBA00023014"/>
    </source>
</evidence>
<organism evidence="8 9">
    <name type="scientific">Denitrovibrio acetiphilus (strain DSM 12809 / NBRC 114555 / N2460)</name>
    <dbReference type="NCBI Taxonomy" id="522772"/>
    <lineage>
        <taxon>Bacteria</taxon>
        <taxon>Pseudomonadati</taxon>
        <taxon>Deferribacterota</taxon>
        <taxon>Deferribacteres</taxon>
        <taxon>Deferribacterales</taxon>
        <taxon>Geovibrionaceae</taxon>
        <taxon>Denitrovibrio</taxon>
    </lineage>
</organism>
<dbReference type="Gene3D" id="3.20.20.70">
    <property type="entry name" value="Aldolase class I"/>
    <property type="match status" value="1"/>
</dbReference>
<dbReference type="SFLD" id="SFLDS00029">
    <property type="entry name" value="Radical_SAM"/>
    <property type="match status" value="1"/>
</dbReference>
<evidence type="ECO:0000256" key="4">
    <source>
        <dbReference type="ARBA" id="ARBA00022723"/>
    </source>
</evidence>
<dbReference type="OrthoDB" id="9800840at2"/>
<dbReference type="InterPro" id="IPR013785">
    <property type="entry name" value="Aldolase_TIM"/>
</dbReference>
<dbReference type="STRING" id="522772.Dacet_2484"/>
<dbReference type="PaxDb" id="522772-Dacet_2484"/>
<dbReference type="InterPro" id="IPR007197">
    <property type="entry name" value="rSAM"/>
</dbReference>
<dbReference type="GO" id="GO:0051539">
    <property type="term" value="F:4 iron, 4 sulfur cluster binding"/>
    <property type="evidence" value="ECO:0007669"/>
    <property type="project" value="UniProtKB-KW"/>
</dbReference>
<dbReference type="InterPro" id="IPR058240">
    <property type="entry name" value="rSAM_sf"/>
</dbReference>
<evidence type="ECO:0000256" key="3">
    <source>
        <dbReference type="ARBA" id="ARBA00022691"/>
    </source>
</evidence>
<sequence>MRAHTDKYNFLFGPVPSRRLGRSLGVDIIPHKICTLNCIYCEVGRTTECTAERRRFENPDDILAEFRENYPHLKDDLDVVTITGAGEPTLNIDMGYIIKGLKEISEHPVAVLTNSTLLTDKNVQAELMELDVVVPSLDAVSEEAYRRVCAPERSLDIKAINEALVEFSHKFQGKLLVEVLLCEGINDNMEELKKIAGIIKRCRYDVVQLNTVYRPPAFARAKTVPEKTLIDTALYFKSEGINVESVGNYIKELSGGSLNEDQLKRLLTMRPCSAEDIASVFGVEAAIVKEVIDALNSDHLRVSEYNGDKFYFIES</sequence>
<keyword evidence="4" id="KW-0479">Metal-binding</keyword>
<evidence type="ECO:0000313" key="8">
    <source>
        <dbReference type="EMBL" id="ADD69244.1"/>
    </source>
</evidence>
<dbReference type="Pfam" id="PF04055">
    <property type="entry name" value="Radical_SAM"/>
    <property type="match status" value="1"/>
</dbReference>
<dbReference type="PANTHER" id="PTHR43787">
    <property type="entry name" value="FEMO COFACTOR BIOSYNTHESIS PROTEIN NIFB-RELATED"/>
    <property type="match status" value="1"/>
</dbReference>
<dbReference type="HOGENOM" id="CLU_058377_0_0_0"/>
<dbReference type="PANTHER" id="PTHR43787:SF11">
    <property type="entry name" value="UPF0026 PROTEIN SLR1464"/>
    <property type="match status" value="1"/>
</dbReference>
<evidence type="ECO:0000256" key="1">
    <source>
        <dbReference type="ARBA" id="ARBA00001966"/>
    </source>
</evidence>
<keyword evidence="2" id="KW-0004">4Fe-4S</keyword>
<evidence type="ECO:0000256" key="5">
    <source>
        <dbReference type="ARBA" id="ARBA00023004"/>
    </source>
</evidence>
<dbReference type="Proteomes" id="UP000002012">
    <property type="component" value="Chromosome"/>
</dbReference>